<comment type="pathway">
    <text evidence="1">Amino-acid biosynthesis; L-asparagine biosynthesis; L-asparagine from L-aspartate (L-Gln route): step 1/1.</text>
</comment>
<evidence type="ECO:0000313" key="5">
    <source>
        <dbReference type="Proteomes" id="UP000518892"/>
    </source>
</evidence>
<dbReference type="EMBL" id="JACHXR010000001">
    <property type="protein sequence ID" value="MBB3229585.1"/>
    <property type="molecule type" value="Genomic_DNA"/>
</dbReference>
<dbReference type="SUPFAM" id="SSF52402">
    <property type="entry name" value="Adenine nucleotide alpha hydrolases-like"/>
    <property type="match status" value="1"/>
</dbReference>
<evidence type="ECO:0000256" key="3">
    <source>
        <dbReference type="ARBA" id="ARBA00048741"/>
    </source>
</evidence>
<evidence type="ECO:0000256" key="1">
    <source>
        <dbReference type="ARBA" id="ARBA00005187"/>
    </source>
</evidence>
<reference evidence="4 5" key="1">
    <citation type="submission" date="2020-08" db="EMBL/GenBank/DDBJ databases">
        <title>Genomic Encyclopedia of Type Strains, Phase III (KMG-III): the genomes of soil and plant-associated and newly described type strains.</title>
        <authorList>
            <person name="Whitman W."/>
        </authorList>
    </citation>
    <scope>NUCLEOTIDE SEQUENCE [LARGE SCALE GENOMIC DNA]</scope>
    <source>
        <strain evidence="4 5">CECT 7744</strain>
    </source>
</reference>
<organism evidence="4 5">
    <name type="scientific">Halomonas stenophila</name>
    <dbReference type="NCBI Taxonomy" id="795312"/>
    <lineage>
        <taxon>Bacteria</taxon>
        <taxon>Pseudomonadati</taxon>
        <taxon>Pseudomonadota</taxon>
        <taxon>Gammaproteobacteria</taxon>
        <taxon>Oceanospirillales</taxon>
        <taxon>Halomonadaceae</taxon>
        <taxon>Halomonas</taxon>
    </lineage>
</organism>
<dbReference type="Proteomes" id="UP000518892">
    <property type="component" value="Unassembled WGS sequence"/>
</dbReference>
<keyword evidence="5" id="KW-1185">Reference proteome</keyword>
<gene>
    <name evidence="4" type="ORF">FHR97_000400</name>
</gene>
<dbReference type="PANTHER" id="PTHR43284:SF1">
    <property type="entry name" value="ASPARAGINE SYNTHETASE"/>
    <property type="match status" value="1"/>
</dbReference>
<sequence length="605" mass="68080">MTDFLFSSDRLPSGRLAQALQPLHLEDAVPVSEFHGDWGALAVTPSRYSGFAPVETDTHLCVIIGGPVLYFRDNDFLAGGDRQAGTKAILAHWQGGEADWSEDLSGPFVILIIDKVSQRITCITDLMLFIPVYRYQQASWLCLGTHVDAVAGACGREADFDETSLVDFILHGAVTFPHTAYHLVQLCHPGTEHEFQLIGGQVHDFPHVPYWCPKEEPLFDDLASAAGALRVGVEGYVERVTSSMHRVAQFLSGGEDSRVVASMLPQRLARDAFVFLNGHTREERIAGKVAVASGANFRPQYRGPLHYLELMQEASRLVGSGHQYIHAHALGFHRQCDLSSYEAVFGGYLADCLIKSHHARPVPGSNFFVFLPQVDMGGETRTREVRSDLFPRSLLREVTQRRRAHFQEVSAIRPHSAHEWFRLWPMTMETAIPNLYSNRRLFRSYEMFTCKEAVKVSAATPIAWKLNRRLFLKAFRPYLKPTRFLFHTDGRLPYFPWWVNLPLRTSLWSARQLLRRTGLQTQYQGSWADWKSVIASQPWKRLCETTTPESMSLPSLRAALANEALAPGRLSVPQQVNLLQVCYLTSAACRWGAGEASRADTLLSR</sequence>
<comment type="catalytic activity">
    <reaction evidence="3">
        <text>L-aspartate + L-glutamine + ATP + H2O = L-asparagine + L-glutamate + AMP + diphosphate + H(+)</text>
        <dbReference type="Rhea" id="RHEA:12228"/>
        <dbReference type="ChEBI" id="CHEBI:15377"/>
        <dbReference type="ChEBI" id="CHEBI:15378"/>
        <dbReference type="ChEBI" id="CHEBI:29985"/>
        <dbReference type="ChEBI" id="CHEBI:29991"/>
        <dbReference type="ChEBI" id="CHEBI:30616"/>
        <dbReference type="ChEBI" id="CHEBI:33019"/>
        <dbReference type="ChEBI" id="CHEBI:58048"/>
        <dbReference type="ChEBI" id="CHEBI:58359"/>
        <dbReference type="ChEBI" id="CHEBI:456215"/>
        <dbReference type="EC" id="6.3.5.4"/>
    </reaction>
</comment>
<name>A0A7W5HI64_9GAMM</name>
<dbReference type="AlphaFoldDB" id="A0A7W5HI64"/>
<dbReference type="PANTHER" id="PTHR43284">
    <property type="entry name" value="ASPARAGINE SYNTHETASE (GLUTAMINE-HYDROLYZING)"/>
    <property type="match status" value="1"/>
</dbReference>
<protein>
    <recommendedName>
        <fullName evidence="2">asparagine synthase (glutamine-hydrolyzing)</fullName>
        <ecNumber evidence="2">6.3.5.4</ecNumber>
    </recommendedName>
</protein>
<evidence type="ECO:0000313" key="4">
    <source>
        <dbReference type="EMBL" id="MBB3229585.1"/>
    </source>
</evidence>
<dbReference type="RefSeq" id="WP_183382092.1">
    <property type="nucleotide sequence ID" value="NZ_JACHXR010000001.1"/>
</dbReference>
<accession>A0A7W5HI64</accession>
<evidence type="ECO:0000256" key="2">
    <source>
        <dbReference type="ARBA" id="ARBA00012737"/>
    </source>
</evidence>
<proteinExistence type="predicted"/>
<dbReference type="GO" id="GO:0004066">
    <property type="term" value="F:asparagine synthase (glutamine-hydrolyzing) activity"/>
    <property type="evidence" value="ECO:0007669"/>
    <property type="project" value="UniProtKB-EC"/>
</dbReference>
<dbReference type="InterPro" id="IPR051786">
    <property type="entry name" value="ASN_synthetase/amidase"/>
</dbReference>
<comment type="caution">
    <text evidence="4">The sequence shown here is derived from an EMBL/GenBank/DDBJ whole genome shotgun (WGS) entry which is preliminary data.</text>
</comment>
<dbReference type="EC" id="6.3.5.4" evidence="2"/>